<dbReference type="GO" id="GO:0016020">
    <property type="term" value="C:membrane"/>
    <property type="evidence" value="ECO:0007669"/>
    <property type="project" value="TreeGrafter"/>
</dbReference>
<dbReference type="GO" id="GO:0009103">
    <property type="term" value="P:lipopolysaccharide biosynthetic process"/>
    <property type="evidence" value="ECO:0007669"/>
    <property type="project" value="TreeGrafter"/>
</dbReference>
<feature type="transmembrane region" description="Helical" evidence="1">
    <location>
        <begin position="31"/>
        <end position="51"/>
    </location>
</feature>
<dbReference type="InterPro" id="IPR002656">
    <property type="entry name" value="Acyl_transf_3_dom"/>
</dbReference>
<dbReference type="Pfam" id="PF01757">
    <property type="entry name" value="Acyl_transf_3"/>
    <property type="match status" value="1"/>
</dbReference>
<dbReference type="InterPro" id="IPR050879">
    <property type="entry name" value="Acyltransferase_3"/>
</dbReference>
<reference evidence="4" key="2">
    <citation type="submission" date="2020-09" db="EMBL/GenBank/DDBJ databases">
        <authorList>
            <person name="Sun Q."/>
            <person name="Kim S."/>
        </authorList>
    </citation>
    <scope>NUCLEOTIDE SEQUENCE</scope>
    <source>
        <strain evidence="4">KCTC 32296</strain>
    </source>
</reference>
<feature type="domain" description="SGNH" evidence="3">
    <location>
        <begin position="406"/>
        <end position="607"/>
    </location>
</feature>
<proteinExistence type="predicted"/>
<accession>A0A918Q1F8</accession>
<feature type="transmembrane region" description="Helical" evidence="1">
    <location>
        <begin position="135"/>
        <end position="155"/>
    </location>
</feature>
<feature type="transmembrane region" description="Helical" evidence="1">
    <location>
        <begin position="309"/>
        <end position="330"/>
    </location>
</feature>
<reference evidence="4" key="1">
    <citation type="journal article" date="2014" name="Int. J. Syst. Evol. Microbiol.">
        <title>Complete genome sequence of Corynebacterium casei LMG S-19264T (=DSM 44701T), isolated from a smear-ripened cheese.</title>
        <authorList>
            <consortium name="US DOE Joint Genome Institute (JGI-PGF)"/>
            <person name="Walter F."/>
            <person name="Albersmeier A."/>
            <person name="Kalinowski J."/>
            <person name="Ruckert C."/>
        </authorList>
    </citation>
    <scope>NUCLEOTIDE SEQUENCE</scope>
    <source>
        <strain evidence="4">KCTC 32296</strain>
    </source>
</reference>
<protein>
    <submittedName>
        <fullName evidence="4">Acyltransferase</fullName>
    </submittedName>
</protein>
<dbReference type="PANTHER" id="PTHR23028">
    <property type="entry name" value="ACETYLTRANSFERASE"/>
    <property type="match status" value="1"/>
</dbReference>
<evidence type="ECO:0000259" key="3">
    <source>
        <dbReference type="Pfam" id="PF19040"/>
    </source>
</evidence>
<gene>
    <name evidence="4" type="ORF">GCM10011273_12960</name>
</gene>
<organism evidence="4 5">
    <name type="scientific">Asticcacaulis endophyticus</name>
    <dbReference type="NCBI Taxonomy" id="1395890"/>
    <lineage>
        <taxon>Bacteria</taxon>
        <taxon>Pseudomonadati</taxon>
        <taxon>Pseudomonadota</taxon>
        <taxon>Alphaproteobacteria</taxon>
        <taxon>Caulobacterales</taxon>
        <taxon>Caulobacteraceae</taxon>
        <taxon>Asticcacaulis</taxon>
    </lineage>
</organism>
<dbReference type="GO" id="GO:0016747">
    <property type="term" value="F:acyltransferase activity, transferring groups other than amino-acyl groups"/>
    <property type="evidence" value="ECO:0007669"/>
    <property type="project" value="InterPro"/>
</dbReference>
<evidence type="ECO:0000313" key="5">
    <source>
        <dbReference type="Proteomes" id="UP000662572"/>
    </source>
</evidence>
<comment type="caution">
    <text evidence="4">The sequence shown here is derived from an EMBL/GenBank/DDBJ whole genome shotgun (WGS) entry which is preliminary data.</text>
</comment>
<feature type="domain" description="Acyltransferase 3" evidence="2">
    <location>
        <begin position="5"/>
        <end position="327"/>
    </location>
</feature>
<keyword evidence="4" id="KW-0808">Transferase</keyword>
<dbReference type="InterPro" id="IPR043968">
    <property type="entry name" value="SGNH"/>
</dbReference>
<keyword evidence="5" id="KW-1185">Reference proteome</keyword>
<keyword evidence="1" id="KW-0472">Membrane</keyword>
<evidence type="ECO:0000256" key="1">
    <source>
        <dbReference type="SAM" id="Phobius"/>
    </source>
</evidence>
<evidence type="ECO:0000259" key="2">
    <source>
        <dbReference type="Pfam" id="PF01757"/>
    </source>
</evidence>
<dbReference type="Proteomes" id="UP000662572">
    <property type="component" value="Unassembled WGS sequence"/>
</dbReference>
<feature type="transmembrane region" description="Helical" evidence="1">
    <location>
        <begin position="272"/>
        <end position="289"/>
    </location>
</feature>
<feature type="transmembrane region" description="Helical" evidence="1">
    <location>
        <begin position="7"/>
        <end position="25"/>
    </location>
</feature>
<feature type="transmembrane region" description="Helical" evidence="1">
    <location>
        <begin position="243"/>
        <end position="260"/>
    </location>
</feature>
<dbReference type="EMBL" id="BMZB01000001">
    <property type="protein sequence ID" value="GGZ28548.1"/>
    <property type="molecule type" value="Genomic_DNA"/>
</dbReference>
<dbReference type="AlphaFoldDB" id="A0A918Q1F8"/>
<feature type="transmembrane region" description="Helical" evidence="1">
    <location>
        <begin position="342"/>
        <end position="367"/>
    </location>
</feature>
<feature type="transmembrane region" description="Helical" evidence="1">
    <location>
        <begin position="72"/>
        <end position="96"/>
    </location>
</feature>
<name>A0A918Q1F8_9CAUL</name>
<keyword evidence="1" id="KW-0812">Transmembrane</keyword>
<sequence length="626" mass="68926">MKYRADIDGIRALAVLPVVLFHAGVPGVSGGFIGVDVFFVISGYLITGILRDDLETGRFSISQFYERRIRRIIPALAAVIIATWITAWFLFLPVYFQDFSKSVAATAAFISNLYFWKFSGYFEASAQLRPLLHTWSLAVEEQFYIFMPIVMWIAYKLFKKHWFWLFAAAAAGSFGLSLYMTNVGPTANFFMLPTRAWELLAGSLLALARLPAPRTAVVAHTLGGLGLALILVPVVVYSEATPFPGLAALPPVLGAVLLIYSGAFPAGLGGRILSWAPMVFIGKISYSLYLIHWPVTVFVRYVTLEPPTLIWAGLIISVSFVLAVLSWRFVEQPFRSPTFTPPRALLLSGTLAGLAALFAVGVAGVAMKGMPDRFPDYAPVMVADARPNAWNNDTCFFEAPIAFEKWSADTCRIVNNGPETVMLWGDSYAAHYVPGITDSAAYIPYTVYQYTAAGCPPVLSYYSYARPNCQNFNANALKLIKRLNIKTVILSARWIDVKSRGLDQIQSTLTALNAMGVKTYVIGQSPLFVTDIGVIAYRQAKQVPRPSVAANSFGPEINELLRKEVGNVPFIDPLAQLCPNGTHCTYRDGERLMFNDNGHFSNSGSRDAVKLYFPLYSPLRGSLAPQ</sequence>
<dbReference type="RefSeq" id="WP_189485563.1">
    <property type="nucleotide sequence ID" value="NZ_BMZB01000001.1"/>
</dbReference>
<evidence type="ECO:0000313" key="4">
    <source>
        <dbReference type="EMBL" id="GGZ28548.1"/>
    </source>
</evidence>
<feature type="transmembrane region" description="Helical" evidence="1">
    <location>
        <begin position="162"/>
        <end position="180"/>
    </location>
</feature>
<dbReference type="PANTHER" id="PTHR23028:SF53">
    <property type="entry name" value="ACYL_TRANSF_3 DOMAIN-CONTAINING PROTEIN"/>
    <property type="match status" value="1"/>
</dbReference>
<keyword evidence="4" id="KW-0012">Acyltransferase</keyword>
<keyword evidence="1" id="KW-1133">Transmembrane helix</keyword>
<feature type="transmembrane region" description="Helical" evidence="1">
    <location>
        <begin position="217"/>
        <end position="237"/>
    </location>
</feature>
<dbReference type="Pfam" id="PF19040">
    <property type="entry name" value="SGNH"/>
    <property type="match status" value="1"/>
</dbReference>